<dbReference type="RefSeq" id="WP_343938080.1">
    <property type="nucleotide sequence ID" value="NZ_BAAAHP010000007.1"/>
</dbReference>
<dbReference type="Gene3D" id="1.10.10.10">
    <property type="entry name" value="Winged helix-like DNA-binding domain superfamily/Winged helix DNA-binding domain"/>
    <property type="match status" value="1"/>
</dbReference>
<evidence type="ECO:0000313" key="2">
    <source>
        <dbReference type="EMBL" id="GAA0920729.1"/>
    </source>
</evidence>
<dbReference type="EMBL" id="BAAAHP010000007">
    <property type="protein sequence ID" value="GAA0920729.1"/>
    <property type="molecule type" value="Genomic_DNA"/>
</dbReference>
<reference evidence="2 3" key="1">
    <citation type="journal article" date="2019" name="Int. J. Syst. Evol. Microbiol.">
        <title>The Global Catalogue of Microorganisms (GCM) 10K type strain sequencing project: providing services to taxonomists for standard genome sequencing and annotation.</title>
        <authorList>
            <consortium name="The Broad Institute Genomics Platform"/>
            <consortium name="The Broad Institute Genome Sequencing Center for Infectious Disease"/>
            <person name="Wu L."/>
            <person name="Ma J."/>
        </authorList>
    </citation>
    <scope>NUCLEOTIDE SEQUENCE [LARGE SCALE GENOMIC DNA]</scope>
    <source>
        <strain evidence="2 3">JCM 11117</strain>
    </source>
</reference>
<dbReference type="PANTHER" id="PTHR33164:SF101">
    <property type="entry name" value="TRANSCRIPTIONAL REPRESSOR MPRA"/>
    <property type="match status" value="1"/>
</dbReference>
<evidence type="ECO:0000313" key="3">
    <source>
        <dbReference type="Proteomes" id="UP001499967"/>
    </source>
</evidence>
<dbReference type="InterPro" id="IPR036390">
    <property type="entry name" value="WH_DNA-bd_sf"/>
</dbReference>
<name>A0ABN1P108_9PSEU</name>
<dbReference type="PRINTS" id="PR00598">
    <property type="entry name" value="HTHMARR"/>
</dbReference>
<dbReference type="InterPro" id="IPR039422">
    <property type="entry name" value="MarR/SlyA-like"/>
</dbReference>
<accession>A0ABN1P108</accession>
<dbReference type="SMART" id="SM00347">
    <property type="entry name" value="HTH_MARR"/>
    <property type="match status" value="1"/>
</dbReference>
<dbReference type="InterPro" id="IPR036388">
    <property type="entry name" value="WH-like_DNA-bd_sf"/>
</dbReference>
<organism evidence="2 3">
    <name type="scientific">Pseudonocardia zijingensis</name>
    <dbReference type="NCBI Taxonomy" id="153376"/>
    <lineage>
        <taxon>Bacteria</taxon>
        <taxon>Bacillati</taxon>
        <taxon>Actinomycetota</taxon>
        <taxon>Actinomycetes</taxon>
        <taxon>Pseudonocardiales</taxon>
        <taxon>Pseudonocardiaceae</taxon>
        <taxon>Pseudonocardia</taxon>
    </lineage>
</organism>
<proteinExistence type="predicted"/>
<dbReference type="Proteomes" id="UP001499967">
    <property type="component" value="Unassembled WGS sequence"/>
</dbReference>
<keyword evidence="3" id="KW-1185">Reference proteome</keyword>
<dbReference type="SUPFAM" id="SSF46785">
    <property type="entry name" value="Winged helix' DNA-binding domain"/>
    <property type="match status" value="1"/>
</dbReference>
<feature type="domain" description="HTH marR-type" evidence="1">
    <location>
        <begin position="28"/>
        <end position="161"/>
    </location>
</feature>
<protein>
    <submittedName>
        <fullName evidence="2">MarR family transcriptional regulator</fullName>
    </submittedName>
</protein>
<gene>
    <name evidence="2" type="ORF">GCM10009559_03400</name>
</gene>
<dbReference type="PANTHER" id="PTHR33164">
    <property type="entry name" value="TRANSCRIPTIONAL REGULATOR, MARR FAMILY"/>
    <property type="match status" value="1"/>
</dbReference>
<dbReference type="InterPro" id="IPR000835">
    <property type="entry name" value="HTH_MarR-typ"/>
</dbReference>
<evidence type="ECO:0000259" key="1">
    <source>
        <dbReference type="PROSITE" id="PS50995"/>
    </source>
</evidence>
<sequence length="175" mass="19370">MARRQPLPFDPILRAAELWDERIGPARTMAAVTSVMRVQQILLSAVDGALKPHGLTFARYEALVLLTFSRTGRLPMRVMGERLQLHPTSVTNIVDRLQADGLVRRIPHPTDRRATLVEITEAGSALREEATKSVTAIDFGLGGLTPDEETQLTILLGRVRQAAGDFVEGNEHTRR</sequence>
<dbReference type="Pfam" id="PF12802">
    <property type="entry name" value="MarR_2"/>
    <property type="match status" value="1"/>
</dbReference>
<dbReference type="PROSITE" id="PS50995">
    <property type="entry name" value="HTH_MARR_2"/>
    <property type="match status" value="1"/>
</dbReference>
<comment type="caution">
    <text evidence="2">The sequence shown here is derived from an EMBL/GenBank/DDBJ whole genome shotgun (WGS) entry which is preliminary data.</text>
</comment>